<keyword evidence="2" id="KW-0378">Hydrolase</keyword>
<dbReference type="AlphaFoldDB" id="A0AAE0M359"/>
<feature type="chain" id="PRO_5042143566" evidence="1">
    <location>
        <begin position="20"/>
        <end position="362"/>
    </location>
</feature>
<dbReference type="CDD" id="cd08983">
    <property type="entry name" value="GH43_Bt3655-like"/>
    <property type="match status" value="1"/>
</dbReference>
<evidence type="ECO:0000256" key="1">
    <source>
        <dbReference type="SAM" id="SignalP"/>
    </source>
</evidence>
<comment type="caution">
    <text evidence="2">The sequence shown here is derived from an EMBL/GenBank/DDBJ whole genome shotgun (WGS) entry which is preliminary data.</text>
</comment>
<dbReference type="PANTHER" id="PTHR43301:SF8">
    <property type="entry name" value="ARABINOSIDASE-RELATED"/>
    <property type="match status" value="1"/>
</dbReference>
<organism evidence="2 3">
    <name type="scientific">Apodospora peruviana</name>
    <dbReference type="NCBI Taxonomy" id="516989"/>
    <lineage>
        <taxon>Eukaryota</taxon>
        <taxon>Fungi</taxon>
        <taxon>Dikarya</taxon>
        <taxon>Ascomycota</taxon>
        <taxon>Pezizomycotina</taxon>
        <taxon>Sordariomycetes</taxon>
        <taxon>Sordariomycetidae</taxon>
        <taxon>Sordariales</taxon>
        <taxon>Lasiosphaeriaceae</taxon>
        <taxon>Apodospora</taxon>
    </lineage>
</organism>
<dbReference type="GO" id="GO:0016787">
    <property type="term" value="F:hydrolase activity"/>
    <property type="evidence" value="ECO:0007669"/>
    <property type="project" value="UniProtKB-KW"/>
</dbReference>
<evidence type="ECO:0000313" key="3">
    <source>
        <dbReference type="Proteomes" id="UP001283341"/>
    </source>
</evidence>
<proteinExistence type="predicted"/>
<accession>A0AAE0M359</accession>
<dbReference type="InterPro" id="IPR023296">
    <property type="entry name" value="Glyco_hydro_beta-prop_sf"/>
</dbReference>
<feature type="signal peptide" evidence="1">
    <location>
        <begin position="1"/>
        <end position="19"/>
    </location>
</feature>
<dbReference type="SUPFAM" id="SSF75005">
    <property type="entry name" value="Arabinanase/levansucrase/invertase"/>
    <property type="match status" value="1"/>
</dbReference>
<keyword evidence="1" id="KW-0732">Signal</keyword>
<dbReference type="InterPro" id="IPR050727">
    <property type="entry name" value="GH43_arabinanases"/>
</dbReference>
<keyword evidence="3" id="KW-1185">Reference proteome</keyword>
<dbReference type="EMBL" id="JAUEDM010000005">
    <property type="protein sequence ID" value="KAK3316219.1"/>
    <property type="molecule type" value="Genomic_DNA"/>
</dbReference>
<reference evidence="2" key="1">
    <citation type="journal article" date="2023" name="Mol. Phylogenet. Evol.">
        <title>Genome-scale phylogeny and comparative genomics of the fungal order Sordariales.</title>
        <authorList>
            <person name="Hensen N."/>
            <person name="Bonometti L."/>
            <person name="Westerberg I."/>
            <person name="Brannstrom I.O."/>
            <person name="Guillou S."/>
            <person name="Cros-Aarteil S."/>
            <person name="Calhoun S."/>
            <person name="Haridas S."/>
            <person name="Kuo A."/>
            <person name="Mondo S."/>
            <person name="Pangilinan J."/>
            <person name="Riley R."/>
            <person name="LaButti K."/>
            <person name="Andreopoulos B."/>
            <person name="Lipzen A."/>
            <person name="Chen C."/>
            <person name="Yan M."/>
            <person name="Daum C."/>
            <person name="Ng V."/>
            <person name="Clum A."/>
            <person name="Steindorff A."/>
            <person name="Ohm R.A."/>
            <person name="Martin F."/>
            <person name="Silar P."/>
            <person name="Natvig D.O."/>
            <person name="Lalanne C."/>
            <person name="Gautier V."/>
            <person name="Ament-Velasquez S.L."/>
            <person name="Kruys A."/>
            <person name="Hutchinson M.I."/>
            <person name="Powell A.J."/>
            <person name="Barry K."/>
            <person name="Miller A.N."/>
            <person name="Grigoriev I.V."/>
            <person name="Debuchy R."/>
            <person name="Gladieux P."/>
            <person name="Hiltunen Thoren M."/>
            <person name="Johannesson H."/>
        </authorList>
    </citation>
    <scope>NUCLEOTIDE SEQUENCE</scope>
    <source>
        <strain evidence="2">CBS 118394</strain>
    </source>
</reference>
<dbReference type="Gene3D" id="2.115.10.20">
    <property type="entry name" value="Glycosyl hydrolase domain, family 43"/>
    <property type="match status" value="1"/>
</dbReference>
<reference evidence="2" key="2">
    <citation type="submission" date="2023-06" db="EMBL/GenBank/DDBJ databases">
        <authorList>
            <consortium name="Lawrence Berkeley National Laboratory"/>
            <person name="Haridas S."/>
            <person name="Hensen N."/>
            <person name="Bonometti L."/>
            <person name="Westerberg I."/>
            <person name="Brannstrom I.O."/>
            <person name="Guillou S."/>
            <person name="Cros-Aarteil S."/>
            <person name="Calhoun S."/>
            <person name="Kuo A."/>
            <person name="Mondo S."/>
            <person name="Pangilinan J."/>
            <person name="Riley R."/>
            <person name="Labutti K."/>
            <person name="Andreopoulos B."/>
            <person name="Lipzen A."/>
            <person name="Chen C."/>
            <person name="Yanf M."/>
            <person name="Daum C."/>
            <person name="Ng V."/>
            <person name="Clum A."/>
            <person name="Steindorff A."/>
            <person name="Ohm R."/>
            <person name="Martin F."/>
            <person name="Silar P."/>
            <person name="Natvig D."/>
            <person name="Lalanne C."/>
            <person name="Gautier V."/>
            <person name="Ament-Velasquez S.L."/>
            <person name="Kruys A."/>
            <person name="Hutchinson M.I."/>
            <person name="Powell A.J."/>
            <person name="Barry K."/>
            <person name="Miller A.N."/>
            <person name="Grigoriev I.V."/>
            <person name="Debuchy R."/>
            <person name="Gladieux P."/>
            <person name="Thoren M.H."/>
            <person name="Johannesson H."/>
        </authorList>
    </citation>
    <scope>NUCLEOTIDE SEQUENCE</scope>
    <source>
        <strain evidence="2">CBS 118394</strain>
    </source>
</reference>
<evidence type="ECO:0000313" key="2">
    <source>
        <dbReference type="EMBL" id="KAK3316219.1"/>
    </source>
</evidence>
<protein>
    <submittedName>
        <fullName evidence="2">Glycosyl hydrolase</fullName>
    </submittedName>
</protein>
<gene>
    <name evidence="2" type="ORF">B0H66DRAFT_285455</name>
</gene>
<name>A0AAE0M359_9PEZI</name>
<sequence length="362" mass="39180">MLSTTLLFSVVALLSSCLALVLDNRSPSSPGTAAATSLDFSEYVTTTKLADANLAGYLGVFFLGADPYVYFYLSNGNDAVSFKALNKGSPIARPTKGTGGVRDPTIIPGGGAEAGKKWYIIGTDLNIGKTSWDASQRTGSKGIFVWESTDLINWVNERLVTVEESTGGMVWAPEAVWDPAKEQYLVHWASKFYSTSDTKHTGSPSNIRIRYAYTSDFKAFSAPQTYIDKAPTNIIDLDILALDDNSTFVRFMKDETKKTVFVEVSTTGLFGTWTRPGGASATIQSGVEGPAAYLDNKTPGKVHLLLDFYGADGYRPYESTNPASNSAWTASSRKGFPANLRHGSVMPVNQTLYDALRAKWGS</sequence>
<dbReference type="Proteomes" id="UP001283341">
    <property type="component" value="Unassembled WGS sequence"/>
</dbReference>
<dbReference type="PANTHER" id="PTHR43301">
    <property type="entry name" value="ARABINAN ENDO-1,5-ALPHA-L-ARABINOSIDASE"/>
    <property type="match status" value="1"/>
</dbReference>